<comment type="subcellular location">
    <subcellularLocation>
        <location evidence="1">Cell membrane</location>
        <topology evidence="1">Multi-pass membrane protein</topology>
    </subcellularLocation>
</comment>
<feature type="domain" description="SLC12A transporter C-terminal" evidence="19">
    <location>
        <begin position="1112"/>
        <end position="1189"/>
    </location>
</feature>
<organism evidence="20 21">
    <name type="scientific">Melipona quadrifasciata</name>
    <dbReference type="NCBI Taxonomy" id="166423"/>
    <lineage>
        <taxon>Eukaryota</taxon>
        <taxon>Metazoa</taxon>
        <taxon>Ecdysozoa</taxon>
        <taxon>Arthropoda</taxon>
        <taxon>Hexapoda</taxon>
        <taxon>Insecta</taxon>
        <taxon>Pterygota</taxon>
        <taxon>Neoptera</taxon>
        <taxon>Endopterygota</taxon>
        <taxon>Hymenoptera</taxon>
        <taxon>Apocrita</taxon>
        <taxon>Aculeata</taxon>
        <taxon>Apoidea</taxon>
        <taxon>Anthophila</taxon>
        <taxon>Apidae</taxon>
        <taxon>Melipona</taxon>
    </lineage>
</organism>
<proteinExistence type="inferred from homology"/>
<feature type="transmembrane region" description="Helical" evidence="17">
    <location>
        <begin position="467"/>
        <end position="495"/>
    </location>
</feature>
<evidence type="ECO:0000256" key="12">
    <source>
        <dbReference type="ARBA" id="ARBA00023180"/>
    </source>
</evidence>
<keyword evidence="21" id="KW-1185">Reference proteome</keyword>
<comment type="similarity">
    <text evidence="14">Belongs to the SLC12A transporter family. K/Cl co-transporter subfamily.</text>
</comment>
<dbReference type="InterPro" id="IPR018491">
    <property type="entry name" value="SLC12_C"/>
</dbReference>
<reference evidence="20 21" key="1">
    <citation type="submission" date="2015-07" db="EMBL/GenBank/DDBJ databases">
        <title>The genome of Melipona quadrifasciata.</title>
        <authorList>
            <person name="Pan H."/>
            <person name="Kapheim K."/>
        </authorList>
    </citation>
    <scope>NUCLEOTIDE SEQUENCE [LARGE SCALE GENOMIC DNA]</scope>
    <source>
        <strain evidence="20">0111107301</strain>
        <tissue evidence="20">Whole body</tissue>
    </source>
</reference>
<dbReference type="PANTHER" id="PTHR11827">
    <property type="entry name" value="SOLUTE CARRIER FAMILY 12, CATION COTRANSPORTERS"/>
    <property type="match status" value="1"/>
</dbReference>
<evidence type="ECO:0000259" key="18">
    <source>
        <dbReference type="Pfam" id="PF00324"/>
    </source>
</evidence>
<feature type="transmembrane region" description="Helical" evidence="17">
    <location>
        <begin position="516"/>
        <end position="535"/>
    </location>
</feature>
<keyword evidence="5" id="KW-0597">Phosphoprotein</keyword>
<feature type="compositionally biased region" description="Basic and acidic residues" evidence="16">
    <location>
        <begin position="260"/>
        <end position="269"/>
    </location>
</feature>
<sequence>MSTPWLSVPWQRDVLPTNRSITTNGGSQRRSRNNVRGKFVRPMEISVEGQQISADDYDLSDTPRKWTTTFGSPGQLGCTKAPYVKSAKYIDQEIWVPQPTIRSQPQNAVENNVTSDQYFAISACQRIYFFEDGMGKPCARSEVVSKVSSPRELLVLSAFRGFSVIRRSIESSIPRLQIRTSTLETPLRTTIFYKINWSLKFFGNLLPHCPLDEICGHGSITLRSSANAAMTERSGEKRRKRRGRGGGGGGGGEEEEEESASAKKGDSRADPAGSKQGEDVQHPRIEDEDGKNMSEAAPKSQDGSPARMEAGDGGGTCGDGDSMVGGGNSEKKAEYETNLFLYSEEMEVRPRISTLLNSLSDYSNTIPAATDPDAKTPPVQGGARMGTLIGVFLPCIQNIFGVILFIRLTWVVGTAGAIQGFFIVLCCCCVTMLTAISMSAIATNGVVPAGGSYFMISRSLGPEFGGAVGMLFYTGTTLAAAMYIIGAVEIVLTYMAPSLSIFGDFTKDPSIMYNNFRVYGTGLLVVMGTIVFVGVKFVNKFASVALACVILSIVAVYVGLFYNIYGNESLKLCVLGRRLLKDINVLADCNKNVSGVLHRLYCGNNTGKCDPYYLENNVSIVNGIRGLASGVFLGRVLSFKDKTILAEAKNIWDSFQEEGQLISYGRDPKDIDVMAESTFNQIQVDLTTTFTILIGIFFPSVTGRIMAGSNRSGDLADAQKSIPIGTICAILTTSTVYLSSVLLFAGTVDNLLLRDKFGQSIGGKLVVANMAWPNQWVILIGSFLSTLGAGLQSLTGAPRLLQAIAKDSIIPFLTPFATSSSRGEPTRALVLTVLICQCGILLGNVDYLAPLLSMFFLMCYGFVNLACALQTLLRTPNWRPRFKYYHWSLSFIGLSLCIAIMFMTSWYYALLAMGMAGCIYKYIEYRGAEKEWGDGIRGLALSAARYSLLRLEEGPPHTKNWRPQILILAKLTDDLVPKYRKLFAFASQLKAGKGLTICVSCIAGDYIQNTGKTLAAKVNLRKTFAEEKVKGFVDVLVARDAVDGLSSLIQTTGLGGMKPNTVILGWPYRWKQSQEERNWRGFLQTVRAVAAARMALLVPKGINFFPDSTEKVVGNIDVWWIVHDGGLLMLLPFLLKQHRTWKNCKMRIFTVAQMEDNSIQMKKDLKKFLYDLRIEAEVEIVEMMDSDISAYTYERTLMMEQRNQMLRELRLNKKESLGVIEIRTAIATITDRYVSVCCVLVTDKVQTLVDFNEVPAEENLPLVQAIVDHHHNVDVKVATKEGNEEETKLIGGSPKQENKQNTEKEAKENEEKKADSPESKKPTITPDEGNVRRMHTSIKLNEVIVKKSKNAQLVILNLPGPPRDTKMEHMEFLEVLTEGLERVLMVRGGGREVITIYS</sequence>
<dbReference type="EMBL" id="KQ435767">
    <property type="protein sequence ID" value="KOX75298.1"/>
    <property type="molecule type" value="Genomic_DNA"/>
</dbReference>
<evidence type="ECO:0000256" key="7">
    <source>
        <dbReference type="ARBA" id="ARBA00022847"/>
    </source>
</evidence>
<evidence type="ECO:0000256" key="10">
    <source>
        <dbReference type="ARBA" id="ARBA00023065"/>
    </source>
</evidence>
<feature type="compositionally biased region" description="Basic and acidic residues" evidence="16">
    <location>
        <begin position="1276"/>
        <end position="1288"/>
    </location>
</feature>
<evidence type="ECO:0000313" key="20">
    <source>
        <dbReference type="EMBL" id="KOX75298.1"/>
    </source>
</evidence>
<dbReference type="InterPro" id="IPR000076">
    <property type="entry name" value="KCL_cotranspt"/>
</dbReference>
<evidence type="ECO:0000256" key="6">
    <source>
        <dbReference type="ARBA" id="ARBA00022692"/>
    </source>
</evidence>
<dbReference type="NCBIfam" id="TIGR00930">
    <property type="entry name" value="2a30"/>
    <property type="match status" value="1"/>
</dbReference>
<feature type="region of interest" description="Disordered" evidence="16">
    <location>
        <begin position="1276"/>
        <end position="1333"/>
    </location>
</feature>
<dbReference type="GO" id="GO:0045202">
    <property type="term" value="C:synapse"/>
    <property type="evidence" value="ECO:0007669"/>
    <property type="project" value="GOC"/>
</dbReference>
<dbReference type="GO" id="GO:0055075">
    <property type="term" value="P:potassium ion homeostasis"/>
    <property type="evidence" value="ECO:0007669"/>
    <property type="project" value="TreeGrafter"/>
</dbReference>
<evidence type="ECO:0000313" key="21">
    <source>
        <dbReference type="Proteomes" id="UP000053105"/>
    </source>
</evidence>
<evidence type="ECO:0000256" key="15">
    <source>
        <dbReference type="ARBA" id="ARBA00047825"/>
    </source>
</evidence>
<feature type="transmembrane region" description="Helical" evidence="17">
    <location>
        <begin position="884"/>
        <end position="901"/>
    </location>
</feature>
<keyword evidence="10" id="KW-0406">Ion transport</keyword>
<dbReference type="GO" id="GO:0015379">
    <property type="term" value="F:potassium:chloride symporter activity"/>
    <property type="evidence" value="ECO:0007669"/>
    <property type="project" value="InterPro"/>
</dbReference>
<keyword evidence="11 17" id="KW-0472">Membrane</keyword>
<keyword evidence="6 17" id="KW-0812">Transmembrane</keyword>
<evidence type="ECO:0000259" key="19">
    <source>
        <dbReference type="Pfam" id="PF03522"/>
    </source>
</evidence>
<dbReference type="GO" id="GO:0005886">
    <property type="term" value="C:plasma membrane"/>
    <property type="evidence" value="ECO:0007669"/>
    <property type="project" value="UniProtKB-SubCell"/>
</dbReference>
<keyword evidence="7" id="KW-0769">Symport</keyword>
<evidence type="ECO:0000256" key="4">
    <source>
        <dbReference type="ARBA" id="ARBA00022538"/>
    </source>
</evidence>
<dbReference type="Proteomes" id="UP000053105">
    <property type="component" value="Unassembled WGS sequence"/>
</dbReference>
<feature type="compositionally biased region" description="Basic and acidic residues" evidence="16">
    <location>
        <begin position="276"/>
        <end position="285"/>
    </location>
</feature>
<dbReference type="OrthoDB" id="2020542at2759"/>
<comment type="catalytic activity">
    <reaction evidence="15">
        <text>K(+)(in) + chloride(in) = K(+)(out) + chloride(out)</text>
        <dbReference type="Rhea" id="RHEA:72427"/>
        <dbReference type="ChEBI" id="CHEBI:17996"/>
        <dbReference type="ChEBI" id="CHEBI:29103"/>
    </reaction>
</comment>
<keyword evidence="9 17" id="KW-1133">Transmembrane helix</keyword>
<keyword evidence="12" id="KW-0325">Glycoprotein</keyword>
<feature type="domain" description="SLC12A transporter C-terminal" evidence="19">
    <location>
        <begin position="1293"/>
        <end position="1398"/>
    </location>
</feature>
<dbReference type="GO" id="GO:0006884">
    <property type="term" value="P:cell volume homeostasis"/>
    <property type="evidence" value="ECO:0007669"/>
    <property type="project" value="TreeGrafter"/>
</dbReference>
<keyword evidence="3" id="KW-1003">Cell membrane</keyword>
<keyword evidence="2" id="KW-0813">Transport</keyword>
<feature type="domain" description="Amino acid permease/ SLC12A" evidence="18">
    <location>
        <begin position="390"/>
        <end position="562"/>
    </location>
</feature>
<evidence type="ECO:0000256" key="17">
    <source>
        <dbReference type="SAM" id="Phobius"/>
    </source>
</evidence>
<feature type="transmembrane region" description="Helical" evidence="17">
    <location>
        <begin position="851"/>
        <end position="872"/>
    </location>
</feature>
<dbReference type="GO" id="GO:0055064">
    <property type="term" value="P:chloride ion homeostasis"/>
    <property type="evidence" value="ECO:0007669"/>
    <property type="project" value="TreeGrafter"/>
</dbReference>
<keyword evidence="4" id="KW-0633">Potassium transport</keyword>
<feature type="domain" description="SLC12A transporter C-terminal" evidence="19">
    <location>
        <begin position="982"/>
        <end position="1096"/>
    </location>
</feature>
<dbReference type="InterPro" id="IPR004841">
    <property type="entry name" value="AA-permease/SLC12A_dom"/>
</dbReference>
<evidence type="ECO:0000256" key="13">
    <source>
        <dbReference type="ARBA" id="ARBA00023214"/>
    </source>
</evidence>
<feature type="domain" description="Amino acid permease/ SLC12A" evidence="18">
    <location>
        <begin position="687"/>
        <end position="966"/>
    </location>
</feature>
<evidence type="ECO:0000256" key="16">
    <source>
        <dbReference type="SAM" id="MobiDB-lite"/>
    </source>
</evidence>
<evidence type="ECO:0000256" key="5">
    <source>
        <dbReference type="ARBA" id="ARBA00022553"/>
    </source>
</evidence>
<evidence type="ECO:0000256" key="11">
    <source>
        <dbReference type="ARBA" id="ARBA00023136"/>
    </source>
</evidence>
<feature type="transmembrane region" description="Helical" evidence="17">
    <location>
        <begin position="385"/>
        <end position="408"/>
    </location>
</feature>
<dbReference type="Pfam" id="PF03522">
    <property type="entry name" value="SLC12"/>
    <property type="match status" value="3"/>
</dbReference>
<evidence type="ECO:0000256" key="1">
    <source>
        <dbReference type="ARBA" id="ARBA00004651"/>
    </source>
</evidence>
<protein>
    <submittedName>
        <fullName evidence="20">Solute carrier family 12 member 6</fullName>
    </submittedName>
</protein>
<evidence type="ECO:0000256" key="14">
    <source>
        <dbReference type="ARBA" id="ARBA00046331"/>
    </source>
</evidence>
<dbReference type="PRINTS" id="PR01081">
    <property type="entry name" value="KCLTRNSPORT"/>
</dbReference>
<evidence type="ECO:0000256" key="8">
    <source>
        <dbReference type="ARBA" id="ARBA00022958"/>
    </source>
</evidence>
<dbReference type="PANTHER" id="PTHR11827:SF73">
    <property type="entry name" value="KAZACHOC, ISOFORM G"/>
    <property type="match status" value="1"/>
</dbReference>
<dbReference type="Gene3D" id="1.20.1740.10">
    <property type="entry name" value="Amino acid/polyamine transporter I"/>
    <property type="match status" value="1"/>
</dbReference>
<evidence type="ECO:0000256" key="2">
    <source>
        <dbReference type="ARBA" id="ARBA00022448"/>
    </source>
</evidence>
<gene>
    <name evidence="20" type="ORF">WN51_14252</name>
</gene>
<dbReference type="Pfam" id="PF00324">
    <property type="entry name" value="AA_permease"/>
    <property type="match status" value="2"/>
</dbReference>
<feature type="transmembrane region" description="Helical" evidence="17">
    <location>
        <begin position="722"/>
        <end position="746"/>
    </location>
</feature>
<feature type="transmembrane region" description="Helical" evidence="17">
    <location>
        <begin position="541"/>
        <end position="562"/>
    </location>
</feature>
<dbReference type="GO" id="GO:1990573">
    <property type="term" value="P:potassium ion import across plasma membrane"/>
    <property type="evidence" value="ECO:0007669"/>
    <property type="project" value="TreeGrafter"/>
</dbReference>
<feature type="transmembrane region" description="Helical" evidence="17">
    <location>
        <begin position="420"/>
        <end position="447"/>
    </location>
</feature>
<dbReference type="STRING" id="166423.A0A0N0BGZ6"/>
<feature type="region of interest" description="Disordered" evidence="16">
    <location>
        <begin position="226"/>
        <end position="329"/>
    </location>
</feature>
<accession>A0A0N0BGZ6</accession>
<name>A0A0N0BGZ6_9HYME</name>
<evidence type="ECO:0000256" key="9">
    <source>
        <dbReference type="ARBA" id="ARBA00022989"/>
    </source>
</evidence>
<dbReference type="FunFam" id="1.20.1740.10:FF:000037">
    <property type="entry name" value="Uncharacterized protein, isoform F"/>
    <property type="match status" value="1"/>
</dbReference>
<evidence type="ECO:0000256" key="3">
    <source>
        <dbReference type="ARBA" id="ARBA00022475"/>
    </source>
</evidence>
<feature type="compositionally biased region" description="Basic and acidic residues" evidence="16">
    <location>
        <begin position="1296"/>
        <end position="1321"/>
    </location>
</feature>
<keyword evidence="8" id="KW-0630">Potassium</keyword>
<keyword evidence="13" id="KW-0868">Chloride</keyword>
<feature type="compositionally biased region" description="Gly residues" evidence="16">
    <location>
        <begin position="311"/>
        <end position="328"/>
    </location>
</feature>
<dbReference type="InterPro" id="IPR004842">
    <property type="entry name" value="SLC12A_fam"/>
</dbReference>
<feature type="transmembrane region" description="Helical" evidence="17">
    <location>
        <begin position="684"/>
        <end position="702"/>
    </location>
</feature>
<dbReference type="GO" id="GO:0007268">
    <property type="term" value="P:chemical synaptic transmission"/>
    <property type="evidence" value="ECO:0007669"/>
    <property type="project" value="TreeGrafter"/>
</dbReference>